<dbReference type="InterPro" id="IPR035255">
    <property type="entry name" value="DUF5348"/>
</dbReference>
<proteinExistence type="predicted"/>
<evidence type="ECO:0000313" key="2">
    <source>
        <dbReference type="EMBL" id="WAH39363.1"/>
    </source>
</evidence>
<evidence type="ECO:0000313" key="3">
    <source>
        <dbReference type="Proteomes" id="UP001164803"/>
    </source>
</evidence>
<keyword evidence="3" id="KW-1185">Reference proteome</keyword>
<sequence length="78" mass="9142">MRVRKAPMAYDQDLWRWVVEGRDAWYSMRAGEDIEIHLGTTSIRGTIHRDEFWSWYIVVNGVPLGLISGKRYTVTITI</sequence>
<feature type="domain" description="DUF5348" evidence="1">
    <location>
        <begin position="8"/>
        <end position="76"/>
    </location>
</feature>
<reference evidence="2" key="1">
    <citation type="submission" date="2022-08" db="EMBL/GenBank/DDBJ databases">
        <title>Alicyclobacillus dauci DSM2870, complete genome.</title>
        <authorList>
            <person name="Wang Q."/>
            <person name="Cai R."/>
            <person name="Wang Z."/>
        </authorList>
    </citation>
    <scope>NUCLEOTIDE SEQUENCE</scope>
    <source>
        <strain evidence="2">DSM 28700</strain>
        <plasmid evidence="2">unnamed1</plasmid>
    </source>
</reference>
<evidence type="ECO:0000259" key="1">
    <source>
        <dbReference type="Pfam" id="PF17295"/>
    </source>
</evidence>
<dbReference type="Proteomes" id="UP001164803">
    <property type="component" value="Plasmid unnamed1"/>
</dbReference>
<dbReference type="Pfam" id="PF17295">
    <property type="entry name" value="DUF5348"/>
    <property type="match status" value="1"/>
</dbReference>
<keyword evidence="2" id="KW-0614">Plasmid</keyword>
<gene>
    <name evidence="2" type="ORF">NZD86_23645</name>
</gene>
<name>A0ABY6ZA15_9BACL</name>
<organism evidence="2 3">
    <name type="scientific">Alicyclobacillus dauci</name>
    <dbReference type="NCBI Taxonomy" id="1475485"/>
    <lineage>
        <taxon>Bacteria</taxon>
        <taxon>Bacillati</taxon>
        <taxon>Bacillota</taxon>
        <taxon>Bacilli</taxon>
        <taxon>Bacillales</taxon>
        <taxon>Alicyclobacillaceae</taxon>
        <taxon>Alicyclobacillus</taxon>
    </lineage>
</organism>
<protein>
    <submittedName>
        <fullName evidence="2">DUF5348 domain-containing protein</fullName>
    </submittedName>
</protein>
<dbReference type="Gene3D" id="2.40.10.390">
    <property type="match status" value="1"/>
</dbReference>
<accession>A0ABY6ZA15</accession>
<dbReference type="RefSeq" id="WP_268047080.1">
    <property type="nucleotide sequence ID" value="NZ_CP104065.1"/>
</dbReference>
<geneLocation type="plasmid" evidence="2 3">
    <name>unnamed1</name>
</geneLocation>
<dbReference type="EMBL" id="CP104065">
    <property type="protein sequence ID" value="WAH39363.1"/>
    <property type="molecule type" value="Genomic_DNA"/>
</dbReference>